<name>A0A6J7UUI1_9ZZZZ</name>
<dbReference type="GO" id="GO:0004672">
    <property type="term" value="F:protein kinase activity"/>
    <property type="evidence" value="ECO:0007669"/>
    <property type="project" value="InterPro"/>
</dbReference>
<keyword evidence="5" id="KW-0067">ATP-binding</keyword>
<dbReference type="EMBL" id="CAEZYM010000010">
    <property type="protein sequence ID" value="CAB4728739.1"/>
    <property type="molecule type" value="Genomic_DNA"/>
</dbReference>
<keyword evidence="4" id="KW-0418">Kinase</keyword>
<keyword evidence="2" id="KW-0808">Transferase</keyword>
<evidence type="ECO:0000313" key="8">
    <source>
        <dbReference type="EMBL" id="CAB4694977.1"/>
    </source>
</evidence>
<gene>
    <name evidence="8" type="ORF">UFOPK2510_00938</name>
    <name evidence="9" type="ORF">UFOPK2718_01093</name>
    <name evidence="10" type="ORF">UFOPK2936_00373</name>
    <name evidence="11" type="ORF">UFOPK3328_00287</name>
    <name evidence="12" type="ORF">UFOPK3779_00752</name>
    <name evidence="13" type="ORF">UFOPK3913_00210</name>
    <name evidence="7" type="ORF">UFOPK4107_00817</name>
    <name evidence="14" type="ORF">UFOPK4403_00056</name>
</gene>
<dbReference type="EMBL" id="CAFBOC010000002">
    <property type="protein sequence ID" value="CAB4969218.1"/>
    <property type="molecule type" value="Genomic_DNA"/>
</dbReference>
<dbReference type="AlphaFoldDB" id="A0A6J7UUI1"/>
<dbReference type="EMBL" id="CAFBNH010000004">
    <property type="protein sequence ID" value="CAB4943997.1"/>
    <property type="molecule type" value="Genomic_DNA"/>
</dbReference>
<evidence type="ECO:0000256" key="5">
    <source>
        <dbReference type="ARBA" id="ARBA00022840"/>
    </source>
</evidence>
<keyword evidence="3" id="KW-0547">Nucleotide-binding</keyword>
<dbReference type="EMBL" id="CAFBLD010000002">
    <property type="protein sequence ID" value="CAB4857730.1"/>
    <property type="molecule type" value="Genomic_DNA"/>
</dbReference>
<evidence type="ECO:0000313" key="13">
    <source>
        <dbReference type="EMBL" id="CAB4969218.1"/>
    </source>
</evidence>
<evidence type="ECO:0000256" key="2">
    <source>
        <dbReference type="ARBA" id="ARBA00022679"/>
    </source>
</evidence>
<protein>
    <submittedName>
        <fullName evidence="14">Unannotated protein</fullName>
    </submittedName>
</protein>
<dbReference type="GO" id="GO:0005524">
    <property type="term" value="F:ATP binding"/>
    <property type="evidence" value="ECO:0007669"/>
    <property type="project" value="UniProtKB-KW"/>
</dbReference>
<dbReference type="EMBL" id="CAEZZW010000001">
    <property type="protein sequence ID" value="CAB4773829.1"/>
    <property type="molecule type" value="Genomic_DNA"/>
</dbReference>
<dbReference type="Pfam" id="PF01636">
    <property type="entry name" value="APH"/>
    <property type="match status" value="1"/>
</dbReference>
<evidence type="ECO:0000313" key="11">
    <source>
        <dbReference type="EMBL" id="CAB4857730.1"/>
    </source>
</evidence>
<dbReference type="SUPFAM" id="SSF56112">
    <property type="entry name" value="Protein kinase-like (PK-like)"/>
    <property type="match status" value="1"/>
</dbReference>
<dbReference type="InterPro" id="IPR011009">
    <property type="entry name" value="Kinase-like_dom_sf"/>
</dbReference>
<dbReference type="EMBL" id="CAEZXO010000005">
    <property type="protein sequence ID" value="CAB4694977.1"/>
    <property type="molecule type" value="Genomic_DNA"/>
</dbReference>
<dbReference type="EMBL" id="CAFBQX010000001">
    <property type="protein sequence ID" value="CAB5069655.1"/>
    <property type="molecule type" value="Genomic_DNA"/>
</dbReference>
<feature type="domain" description="Aminoglycoside phosphotransferase" evidence="6">
    <location>
        <begin position="29"/>
        <end position="240"/>
    </location>
</feature>
<dbReference type="PANTHER" id="PTHR34273:SF2">
    <property type="entry name" value="METHYLTHIORIBOSE KINASE"/>
    <property type="match status" value="1"/>
</dbReference>
<dbReference type="PANTHER" id="PTHR34273">
    <property type="entry name" value="METHYLTHIORIBOSE KINASE"/>
    <property type="match status" value="1"/>
</dbReference>
<dbReference type="Gene3D" id="3.30.200.20">
    <property type="entry name" value="Phosphorylase Kinase, domain 1"/>
    <property type="match status" value="1"/>
</dbReference>
<evidence type="ECO:0000256" key="3">
    <source>
        <dbReference type="ARBA" id="ARBA00022741"/>
    </source>
</evidence>
<comment type="similarity">
    <text evidence="1">Belongs to the methylthioribose kinase family.</text>
</comment>
<dbReference type="PROSITE" id="PS00109">
    <property type="entry name" value="PROTEIN_KINASE_TYR"/>
    <property type="match status" value="1"/>
</dbReference>
<evidence type="ECO:0000313" key="10">
    <source>
        <dbReference type="EMBL" id="CAB4773829.1"/>
    </source>
</evidence>
<evidence type="ECO:0000313" key="7">
    <source>
        <dbReference type="EMBL" id="CAB4338736.1"/>
    </source>
</evidence>
<organism evidence="14">
    <name type="scientific">freshwater metagenome</name>
    <dbReference type="NCBI Taxonomy" id="449393"/>
    <lineage>
        <taxon>unclassified sequences</taxon>
        <taxon>metagenomes</taxon>
        <taxon>ecological metagenomes</taxon>
    </lineage>
</organism>
<proteinExistence type="inferred from homology"/>
<dbReference type="InterPro" id="IPR002575">
    <property type="entry name" value="Aminoglycoside_PTrfase"/>
</dbReference>
<evidence type="ECO:0000256" key="4">
    <source>
        <dbReference type="ARBA" id="ARBA00022777"/>
    </source>
</evidence>
<evidence type="ECO:0000313" key="9">
    <source>
        <dbReference type="EMBL" id="CAB4728739.1"/>
    </source>
</evidence>
<sequence>MTQALLDENTVVAYLQERGIFTINAHPTVEILTGGVSNVVLAVSAEGKDLVLKQALPALKVKATWVVEQRRALVEAKAIEVLSPMTPRNVPQLYDVDADRFVLLIERIPDTSNWKEDLLGGVIRSEIAASLGTILGVWHRISSENSATLGEFEEDSLFEQLRINPFYRSLVLVHPSVAPRITSLIEELEGLKTSLVHGDFSPKNILVASDGHPIVLDFETAHTGNPVFDLAFLLGHLLCKQEYFQGNREKRALAECARVFLDAYEKSLGAEADRHLAWHVATIALARIDGVSPVNYLDQQGQEAVRDRALGILRAHIAPSISEVFLQS</sequence>
<dbReference type="Gene3D" id="3.90.1200.10">
    <property type="match status" value="1"/>
</dbReference>
<evidence type="ECO:0000313" key="14">
    <source>
        <dbReference type="EMBL" id="CAB5069655.1"/>
    </source>
</evidence>
<evidence type="ECO:0000259" key="6">
    <source>
        <dbReference type="Pfam" id="PF01636"/>
    </source>
</evidence>
<reference evidence="14" key="1">
    <citation type="submission" date="2020-05" db="EMBL/GenBank/DDBJ databases">
        <authorList>
            <person name="Chiriac C."/>
            <person name="Salcher M."/>
            <person name="Ghai R."/>
            <person name="Kavagutti S V."/>
        </authorList>
    </citation>
    <scope>NUCLEOTIDE SEQUENCE</scope>
</reference>
<dbReference type="InterPro" id="IPR008266">
    <property type="entry name" value="Tyr_kinase_AS"/>
</dbReference>
<dbReference type="EMBL" id="CAESAE010000004">
    <property type="protein sequence ID" value="CAB4338736.1"/>
    <property type="molecule type" value="Genomic_DNA"/>
</dbReference>
<evidence type="ECO:0000256" key="1">
    <source>
        <dbReference type="ARBA" id="ARBA00010165"/>
    </source>
</evidence>
<evidence type="ECO:0000313" key="12">
    <source>
        <dbReference type="EMBL" id="CAB4943997.1"/>
    </source>
</evidence>
<accession>A0A6J7UUI1</accession>